<keyword evidence="2 4" id="KW-0479">Metal-binding</keyword>
<evidence type="ECO:0000313" key="7">
    <source>
        <dbReference type="Proteomes" id="UP001596111"/>
    </source>
</evidence>
<evidence type="ECO:0000313" key="6">
    <source>
        <dbReference type="EMBL" id="MFC5582399.1"/>
    </source>
</evidence>
<accession>A0ABW0T0L4</accession>
<dbReference type="Pfam" id="PF13442">
    <property type="entry name" value="Cytochrome_CBB3"/>
    <property type="match status" value="1"/>
</dbReference>
<dbReference type="Proteomes" id="UP001596111">
    <property type="component" value="Unassembled WGS sequence"/>
</dbReference>
<evidence type="ECO:0000256" key="2">
    <source>
        <dbReference type="ARBA" id="ARBA00022723"/>
    </source>
</evidence>
<evidence type="ECO:0000256" key="4">
    <source>
        <dbReference type="PROSITE-ProRule" id="PRU00433"/>
    </source>
</evidence>
<keyword evidence="1 4" id="KW-0349">Heme</keyword>
<evidence type="ECO:0000256" key="3">
    <source>
        <dbReference type="ARBA" id="ARBA00023004"/>
    </source>
</evidence>
<evidence type="ECO:0000259" key="5">
    <source>
        <dbReference type="PROSITE" id="PS51007"/>
    </source>
</evidence>
<dbReference type="InterPro" id="IPR009056">
    <property type="entry name" value="Cyt_c-like_dom"/>
</dbReference>
<comment type="caution">
    <text evidence="6">The sequence shown here is derived from an EMBL/GenBank/DDBJ whole genome shotgun (WGS) entry which is preliminary data.</text>
</comment>
<protein>
    <submittedName>
        <fullName evidence="6">C-type cytochrome</fullName>
    </submittedName>
</protein>
<proteinExistence type="predicted"/>
<keyword evidence="7" id="KW-1185">Reference proteome</keyword>
<evidence type="ECO:0000256" key="1">
    <source>
        <dbReference type="ARBA" id="ARBA00022617"/>
    </source>
</evidence>
<dbReference type="InterPro" id="IPR036909">
    <property type="entry name" value="Cyt_c-like_dom_sf"/>
</dbReference>
<reference evidence="7" key="1">
    <citation type="journal article" date="2019" name="Int. J. Syst. Evol. Microbiol.">
        <title>The Global Catalogue of Microorganisms (GCM) 10K type strain sequencing project: providing services to taxonomists for standard genome sequencing and annotation.</title>
        <authorList>
            <consortium name="The Broad Institute Genomics Platform"/>
            <consortium name="The Broad Institute Genome Sequencing Center for Infectious Disease"/>
            <person name="Wu L."/>
            <person name="Ma J."/>
        </authorList>
    </citation>
    <scope>NUCLEOTIDE SEQUENCE [LARGE SCALE GENOMIC DNA]</scope>
    <source>
        <strain evidence="7">CGMCC 1.13587</strain>
    </source>
</reference>
<dbReference type="Gene3D" id="1.10.760.10">
    <property type="entry name" value="Cytochrome c-like domain"/>
    <property type="match status" value="1"/>
</dbReference>
<keyword evidence="3 4" id="KW-0408">Iron</keyword>
<sequence length="193" mass="20909">MKRILIGVALTFAIALVGAYLLIQSGLVPANADAQPGRLETWMASTSLNATLLRNAPKGPNPVALTDQNLLDGVKLFAQNCAVCHGSAQGAASPSPLAKGLYQKPPQFATDGVEDDPEGVSFWKIKHGIRLTGMPSFGYSLRDQQIWTIALFLKHMDKLPPDAEQTWQQVRNWPLDTLPNAAPMPEQPAQSKQ</sequence>
<feature type="domain" description="Cytochrome c" evidence="5">
    <location>
        <begin position="68"/>
        <end position="157"/>
    </location>
</feature>
<name>A0ABW0T0L4_9GAMM</name>
<dbReference type="EMBL" id="JBHSNG010000018">
    <property type="protein sequence ID" value="MFC5582399.1"/>
    <property type="molecule type" value="Genomic_DNA"/>
</dbReference>
<dbReference type="PROSITE" id="PS51007">
    <property type="entry name" value="CYTC"/>
    <property type="match status" value="1"/>
</dbReference>
<dbReference type="RefSeq" id="WP_377328446.1">
    <property type="nucleotide sequence ID" value="NZ_JBHSNG010000018.1"/>
</dbReference>
<organism evidence="6 7">
    <name type="scientific">Rhodanobacter terrae</name>
    <dbReference type="NCBI Taxonomy" id="418647"/>
    <lineage>
        <taxon>Bacteria</taxon>
        <taxon>Pseudomonadati</taxon>
        <taxon>Pseudomonadota</taxon>
        <taxon>Gammaproteobacteria</taxon>
        <taxon>Lysobacterales</taxon>
        <taxon>Rhodanobacteraceae</taxon>
        <taxon>Rhodanobacter</taxon>
    </lineage>
</organism>
<dbReference type="SUPFAM" id="SSF46626">
    <property type="entry name" value="Cytochrome c"/>
    <property type="match status" value="1"/>
</dbReference>
<gene>
    <name evidence="6" type="ORF">ACFPPB_14860</name>
</gene>